<reference evidence="3" key="1">
    <citation type="submission" date="2022-06" db="EMBL/GenBank/DDBJ databases">
        <title>Genome Sequence of Candolleomyces eurysporus.</title>
        <authorList>
            <person name="Buettner E."/>
        </authorList>
    </citation>
    <scope>NUCLEOTIDE SEQUENCE</scope>
    <source>
        <strain evidence="3">VTCC 930004</strain>
    </source>
</reference>
<organism evidence="3 4">
    <name type="scientific">Candolleomyces eurysporus</name>
    <dbReference type="NCBI Taxonomy" id="2828524"/>
    <lineage>
        <taxon>Eukaryota</taxon>
        <taxon>Fungi</taxon>
        <taxon>Dikarya</taxon>
        <taxon>Basidiomycota</taxon>
        <taxon>Agaricomycotina</taxon>
        <taxon>Agaricomycetes</taxon>
        <taxon>Agaricomycetidae</taxon>
        <taxon>Agaricales</taxon>
        <taxon>Agaricineae</taxon>
        <taxon>Psathyrellaceae</taxon>
        <taxon>Candolleomyces</taxon>
    </lineage>
</organism>
<sequence>MIQSLSEDRQMVPRGTTPLLDIHLSGLILPPNYQDSRTMEYQQLLQRGATWSMCETFDLGFTEDEGIFAWANDYLFEEFSSDVMEEGDEWKIYLGRRIELDQDDIDGEHFIEELLEDLVLFAQEDSRWTTVKEGPNLWVTRPNLTGRTGTARPWPVVNEYETDHETESENGSASDPSVSSAEETDNEGTVDLCLHDVGISIDAQDGDTEWEDDESSDESNAGASNEQQFETMV</sequence>
<name>A0A9W8JC51_9AGAR</name>
<proteinExistence type="predicted"/>
<accession>A0A9W8JC51</accession>
<evidence type="ECO:0000259" key="2">
    <source>
        <dbReference type="Pfam" id="PF26609"/>
    </source>
</evidence>
<comment type="caution">
    <text evidence="3">The sequence shown here is derived from an EMBL/GenBank/DDBJ whole genome shotgun (WGS) entry which is preliminary data.</text>
</comment>
<evidence type="ECO:0000256" key="1">
    <source>
        <dbReference type="SAM" id="MobiDB-lite"/>
    </source>
</evidence>
<gene>
    <name evidence="3" type="ORF">H1R20_g5106</name>
</gene>
<feature type="domain" description="DUF8191" evidence="2">
    <location>
        <begin position="44"/>
        <end position="131"/>
    </location>
</feature>
<protein>
    <recommendedName>
        <fullName evidence="2">DUF8191 domain-containing protein</fullName>
    </recommendedName>
</protein>
<feature type="region of interest" description="Disordered" evidence="1">
    <location>
        <begin position="161"/>
        <end position="233"/>
    </location>
</feature>
<dbReference type="Proteomes" id="UP001140091">
    <property type="component" value="Unassembled WGS sequence"/>
</dbReference>
<dbReference type="EMBL" id="JANBPK010000787">
    <property type="protein sequence ID" value="KAJ2931995.1"/>
    <property type="molecule type" value="Genomic_DNA"/>
</dbReference>
<feature type="compositionally biased region" description="Acidic residues" evidence="1">
    <location>
        <begin position="204"/>
        <end position="217"/>
    </location>
</feature>
<feature type="compositionally biased region" description="Polar residues" evidence="1">
    <location>
        <begin position="169"/>
        <end position="181"/>
    </location>
</feature>
<dbReference type="AlphaFoldDB" id="A0A9W8JC51"/>
<dbReference type="InterPro" id="IPR058504">
    <property type="entry name" value="DUF8191"/>
</dbReference>
<evidence type="ECO:0000313" key="4">
    <source>
        <dbReference type="Proteomes" id="UP001140091"/>
    </source>
</evidence>
<keyword evidence="4" id="KW-1185">Reference proteome</keyword>
<dbReference type="Pfam" id="PF26609">
    <property type="entry name" value="DUF8191"/>
    <property type="match status" value="1"/>
</dbReference>
<dbReference type="OrthoDB" id="3063271at2759"/>
<feature type="non-terminal residue" evidence="3">
    <location>
        <position position="233"/>
    </location>
</feature>
<evidence type="ECO:0000313" key="3">
    <source>
        <dbReference type="EMBL" id="KAJ2931995.1"/>
    </source>
</evidence>